<protein>
    <submittedName>
        <fullName evidence="1">Uncharacterized protein</fullName>
    </submittedName>
</protein>
<proteinExistence type="predicted"/>
<dbReference type="OrthoDB" id="7181366at2"/>
<organism evidence="1 2">
    <name type="scientific">Phreatobacter stygius</name>
    <dbReference type="NCBI Taxonomy" id="1940610"/>
    <lineage>
        <taxon>Bacteria</taxon>
        <taxon>Pseudomonadati</taxon>
        <taxon>Pseudomonadota</taxon>
        <taxon>Alphaproteobacteria</taxon>
        <taxon>Hyphomicrobiales</taxon>
        <taxon>Phreatobacteraceae</taxon>
        <taxon>Phreatobacter</taxon>
    </lineage>
</organism>
<dbReference type="EMBL" id="CP039690">
    <property type="protein sequence ID" value="QCI64580.1"/>
    <property type="molecule type" value="Genomic_DNA"/>
</dbReference>
<dbReference type="RefSeq" id="WP_136960032.1">
    <property type="nucleotide sequence ID" value="NZ_CP039690.1"/>
</dbReference>
<evidence type="ECO:0000313" key="1">
    <source>
        <dbReference type="EMBL" id="QCI64580.1"/>
    </source>
</evidence>
<dbReference type="KEGG" id="pstg:E8M01_10270"/>
<dbReference type="AlphaFoldDB" id="A0A4D7B3G2"/>
<reference evidence="1 2" key="1">
    <citation type="submission" date="2019-04" db="EMBL/GenBank/DDBJ databases">
        <title>Phreatobacter aquaticus sp. nov.</title>
        <authorList>
            <person name="Choi A."/>
        </authorList>
    </citation>
    <scope>NUCLEOTIDE SEQUENCE [LARGE SCALE GENOMIC DNA]</scope>
    <source>
        <strain evidence="1 2">KCTC 52518</strain>
    </source>
</reference>
<keyword evidence="2" id="KW-1185">Reference proteome</keyword>
<name>A0A4D7B3G2_9HYPH</name>
<sequence>MLEHGEIHLSHVEDSKSLTATALREKYPSTYTSWRNMKQRRKAGAIIDPRLEAFSDFLALVGPRPSRDHTLDRIDPRNPTYAPKLVRWLDAKGQANNRQTTIILEVDGQAKPLAVWAEVTGQRPDTLRSRHAKGWSDHEVLSGRKSAQVGNPWTAHPWPPDPRKSYLAEQAYQRLGDRGELRIDYYIRAIKQQIEQIRWRREGLYDPCSGDSPPREWLELGRELERYFAKMDDLWEQRALVYEAIKVWPKPESWAGPSRFRRKDEY</sequence>
<evidence type="ECO:0000313" key="2">
    <source>
        <dbReference type="Proteomes" id="UP000298781"/>
    </source>
</evidence>
<accession>A0A4D7B3G2</accession>
<dbReference type="Proteomes" id="UP000298781">
    <property type="component" value="Chromosome"/>
</dbReference>
<gene>
    <name evidence="1" type="ORF">E8M01_10270</name>
</gene>